<dbReference type="Proteomes" id="UP000054270">
    <property type="component" value="Unassembled WGS sequence"/>
</dbReference>
<dbReference type="PANTHER" id="PTHR39470">
    <property type="entry name" value="CHROMOSOME 10, WHOLE GENOME SHOTGUN SEQUENCE"/>
    <property type="match status" value="1"/>
</dbReference>
<accession>A0A0D2LGT9</accession>
<dbReference type="EMBL" id="KN817526">
    <property type="protein sequence ID" value="KJA26852.1"/>
    <property type="molecule type" value="Genomic_DNA"/>
</dbReference>
<gene>
    <name evidence="3" type="ORF">HYPSUDRAFT_75240</name>
</gene>
<reference evidence="4" key="1">
    <citation type="submission" date="2014-04" db="EMBL/GenBank/DDBJ databases">
        <title>Evolutionary Origins and Diversification of the Mycorrhizal Mutualists.</title>
        <authorList>
            <consortium name="DOE Joint Genome Institute"/>
            <consortium name="Mycorrhizal Genomics Consortium"/>
            <person name="Kohler A."/>
            <person name="Kuo A."/>
            <person name="Nagy L.G."/>
            <person name="Floudas D."/>
            <person name="Copeland A."/>
            <person name="Barry K.W."/>
            <person name="Cichocki N."/>
            <person name="Veneault-Fourrey C."/>
            <person name="LaButti K."/>
            <person name="Lindquist E.A."/>
            <person name="Lipzen A."/>
            <person name="Lundell T."/>
            <person name="Morin E."/>
            <person name="Murat C."/>
            <person name="Riley R."/>
            <person name="Ohm R."/>
            <person name="Sun H."/>
            <person name="Tunlid A."/>
            <person name="Henrissat B."/>
            <person name="Grigoriev I.V."/>
            <person name="Hibbett D.S."/>
            <person name="Martin F."/>
        </authorList>
    </citation>
    <scope>NUCLEOTIDE SEQUENCE [LARGE SCALE GENOMIC DNA]</scope>
    <source>
        <strain evidence="4">FD-334 SS-4</strain>
    </source>
</reference>
<feature type="transmembrane region" description="Helical" evidence="2">
    <location>
        <begin position="216"/>
        <end position="234"/>
    </location>
</feature>
<dbReference type="STRING" id="945553.A0A0D2LGT9"/>
<evidence type="ECO:0000256" key="2">
    <source>
        <dbReference type="SAM" id="Phobius"/>
    </source>
</evidence>
<name>A0A0D2LGT9_HYPSF</name>
<feature type="region of interest" description="Disordered" evidence="1">
    <location>
        <begin position="309"/>
        <end position="329"/>
    </location>
</feature>
<keyword evidence="4" id="KW-1185">Reference proteome</keyword>
<dbReference type="OrthoDB" id="4218123at2759"/>
<dbReference type="PANTHER" id="PTHR39470:SF1">
    <property type="entry name" value="CHORISMATE SYNTHASE PROTEIN"/>
    <property type="match status" value="1"/>
</dbReference>
<dbReference type="OMA" id="DISTIMW"/>
<evidence type="ECO:0000313" key="3">
    <source>
        <dbReference type="EMBL" id="KJA26852.1"/>
    </source>
</evidence>
<organism evidence="3 4">
    <name type="scientific">Hypholoma sublateritium (strain FD-334 SS-4)</name>
    <dbReference type="NCBI Taxonomy" id="945553"/>
    <lineage>
        <taxon>Eukaryota</taxon>
        <taxon>Fungi</taxon>
        <taxon>Dikarya</taxon>
        <taxon>Basidiomycota</taxon>
        <taxon>Agaricomycotina</taxon>
        <taxon>Agaricomycetes</taxon>
        <taxon>Agaricomycetidae</taxon>
        <taxon>Agaricales</taxon>
        <taxon>Agaricineae</taxon>
        <taxon>Strophariaceae</taxon>
        <taxon>Hypholoma</taxon>
    </lineage>
</organism>
<feature type="compositionally biased region" description="Low complexity" evidence="1">
    <location>
        <begin position="309"/>
        <end position="322"/>
    </location>
</feature>
<keyword evidence="2" id="KW-0812">Transmembrane</keyword>
<protein>
    <submittedName>
        <fullName evidence="3">Uncharacterized protein</fullName>
    </submittedName>
</protein>
<keyword evidence="2" id="KW-1133">Transmembrane helix</keyword>
<evidence type="ECO:0000256" key="1">
    <source>
        <dbReference type="SAM" id="MobiDB-lite"/>
    </source>
</evidence>
<evidence type="ECO:0000313" key="4">
    <source>
        <dbReference type="Proteomes" id="UP000054270"/>
    </source>
</evidence>
<sequence>MEVPQLSVDTYAALCLVIVTPWLYQTFKPFSTDRPTKTRTEQAISTLLLSHTLYMLYEILVSPPQNIFRVFGFGLGAAPEHLRAKVAETYGGEQNIPAHLLLLLKRLGLSDLRLLYVRFGHNVLTTCSYCHSYGDFALYAFPGPLLEYVREIAFVGLLTLPKSTSERYRPLGLGALLVALMTEAYWTLTAEAHLPTSSSPDISTIMWHDLFVQLRHALFFALPLLLVALPWLGLHRLPVIGPLFPAPPAHGGSGLPPAQYVIQGQKVTLPDDATLLSASTLALQTLSHLVPALHLFKYANAAVMRLQSSATSTSTTSTESTSPAPHERVSRWWAAEAHEGRALRDDASMRAVLSAAGLSVEPEVKEGETVVRPEGQLLSSAKTAVKFLQEQGSVPSGLWMP</sequence>
<dbReference type="AlphaFoldDB" id="A0A0D2LGT9"/>
<keyword evidence="2" id="KW-0472">Membrane</keyword>
<feature type="transmembrane region" description="Helical" evidence="2">
    <location>
        <begin position="6"/>
        <end position="24"/>
    </location>
</feature>
<proteinExistence type="predicted"/>